<keyword evidence="6 7" id="KW-0472">Membrane</keyword>
<comment type="similarity">
    <text evidence="7">Belongs to the NiCoT transporter (TC 2.A.52) family.</text>
</comment>
<keyword evidence="4 7" id="KW-0812">Transmembrane</keyword>
<accession>A0ABV5WGU7</accession>
<evidence type="ECO:0000256" key="6">
    <source>
        <dbReference type="ARBA" id="ARBA00023136"/>
    </source>
</evidence>
<evidence type="ECO:0000313" key="9">
    <source>
        <dbReference type="Proteomes" id="UP001589609"/>
    </source>
</evidence>
<keyword evidence="5 7" id="KW-1133">Transmembrane helix</keyword>
<reference evidence="8 9" key="1">
    <citation type="submission" date="2024-09" db="EMBL/GenBank/DDBJ databases">
        <authorList>
            <person name="Sun Q."/>
            <person name="Mori K."/>
        </authorList>
    </citation>
    <scope>NUCLEOTIDE SEQUENCE [LARGE SCALE GENOMIC DNA]</scope>
    <source>
        <strain evidence="8 9">JCM 11201</strain>
    </source>
</reference>
<feature type="transmembrane region" description="Helical" evidence="7">
    <location>
        <begin position="179"/>
        <end position="204"/>
    </location>
</feature>
<evidence type="ECO:0000313" key="8">
    <source>
        <dbReference type="EMBL" id="MFB9759789.1"/>
    </source>
</evidence>
<keyword evidence="3" id="KW-0533">Nickel</keyword>
<evidence type="ECO:0000256" key="4">
    <source>
        <dbReference type="ARBA" id="ARBA00022692"/>
    </source>
</evidence>
<feature type="transmembrane region" description="Helical" evidence="7">
    <location>
        <begin position="79"/>
        <end position="99"/>
    </location>
</feature>
<feature type="transmembrane region" description="Helical" evidence="7">
    <location>
        <begin position="44"/>
        <end position="67"/>
    </location>
</feature>
<gene>
    <name evidence="8" type="ORF">ACFFMS_15410</name>
</gene>
<evidence type="ECO:0000256" key="2">
    <source>
        <dbReference type="ARBA" id="ARBA00022448"/>
    </source>
</evidence>
<keyword evidence="9" id="KW-1185">Reference proteome</keyword>
<dbReference type="Proteomes" id="UP001589609">
    <property type="component" value="Unassembled WGS sequence"/>
</dbReference>
<protein>
    <recommendedName>
        <fullName evidence="7">Nickel/cobalt efflux system</fullName>
    </recommendedName>
</protein>
<dbReference type="Pfam" id="PF03824">
    <property type="entry name" value="NicO"/>
    <property type="match status" value="1"/>
</dbReference>
<evidence type="ECO:0000256" key="5">
    <source>
        <dbReference type="ARBA" id="ARBA00022989"/>
    </source>
</evidence>
<keyword evidence="2 7" id="KW-0813">Transport</keyword>
<name>A0ABV5WGU7_9BACI</name>
<feature type="transmembrane region" description="Helical" evidence="7">
    <location>
        <begin position="216"/>
        <end position="237"/>
    </location>
</feature>
<organism evidence="8 9">
    <name type="scientific">Ectobacillus funiculus</name>
    <dbReference type="NCBI Taxonomy" id="137993"/>
    <lineage>
        <taxon>Bacteria</taxon>
        <taxon>Bacillati</taxon>
        <taxon>Bacillota</taxon>
        <taxon>Bacilli</taxon>
        <taxon>Bacillales</taxon>
        <taxon>Bacillaceae</taxon>
        <taxon>Ectobacillus</taxon>
    </lineage>
</organism>
<feature type="transmembrane region" description="Helical" evidence="7">
    <location>
        <begin position="143"/>
        <end position="159"/>
    </location>
</feature>
<dbReference type="InterPro" id="IPR011541">
    <property type="entry name" value="Ni/Co_transpt_high_affinity"/>
</dbReference>
<evidence type="ECO:0000256" key="7">
    <source>
        <dbReference type="RuleBase" id="RU362101"/>
    </source>
</evidence>
<proteinExistence type="inferred from homology"/>
<evidence type="ECO:0000256" key="1">
    <source>
        <dbReference type="ARBA" id="ARBA00004127"/>
    </source>
</evidence>
<evidence type="ECO:0000256" key="3">
    <source>
        <dbReference type="ARBA" id="ARBA00022596"/>
    </source>
</evidence>
<comment type="subcellular location">
    <subcellularLocation>
        <location evidence="7">Cell membrane</location>
        <topology evidence="7">Multi-pass membrane protein</topology>
    </subcellularLocation>
    <subcellularLocation>
        <location evidence="1">Endomembrane system</location>
        <topology evidence="1">Multi-pass membrane protein</topology>
    </subcellularLocation>
</comment>
<dbReference type="EMBL" id="JBHMAF010000092">
    <property type="protein sequence ID" value="MFB9759789.1"/>
    <property type="molecule type" value="Genomic_DNA"/>
</dbReference>
<dbReference type="RefSeq" id="WP_379950128.1">
    <property type="nucleotide sequence ID" value="NZ_JBHMAF010000092.1"/>
</dbReference>
<comment type="caution">
    <text evidence="8">The sequence shown here is derived from an EMBL/GenBank/DDBJ whole genome shotgun (WGS) entry which is preliminary data.</text>
</comment>
<sequence length="239" mass="25892">MTNQFVIVFMSSLLLGFRHGIDWDHIAAITDLVGVETKAKKGMFLATMYSLGHGLVILVLGVIAIGLGKEVPSWLDATMEILVASTLIILSIWMVITLIRQWNGFELKSKWSIALDGLRQLKYVIAAKIFKKEIEQISSTKKTVGYAGAFLVGIIHGFGAETPTQILLLSTAAGMGTMILGGSVVLSFVIGLILSTSLIALLAVIGYMKARLRLSIYRIVGCLTAAYSFTLGIIILLKM</sequence>